<dbReference type="EMBL" id="JABSTQ010003536">
    <property type="protein sequence ID" value="KAG0443372.1"/>
    <property type="molecule type" value="Genomic_DNA"/>
</dbReference>
<gene>
    <name evidence="1" type="ORF">HPB47_015004</name>
</gene>
<accession>A0AC60QUQ5</accession>
<organism evidence="1 2">
    <name type="scientific">Ixodes persulcatus</name>
    <name type="common">Taiga tick</name>
    <dbReference type="NCBI Taxonomy" id="34615"/>
    <lineage>
        <taxon>Eukaryota</taxon>
        <taxon>Metazoa</taxon>
        <taxon>Ecdysozoa</taxon>
        <taxon>Arthropoda</taxon>
        <taxon>Chelicerata</taxon>
        <taxon>Arachnida</taxon>
        <taxon>Acari</taxon>
        <taxon>Parasitiformes</taxon>
        <taxon>Ixodida</taxon>
        <taxon>Ixodoidea</taxon>
        <taxon>Ixodidae</taxon>
        <taxon>Ixodinae</taxon>
        <taxon>Ixodes</taxon>
    </lineage>
</organism>
<proteinExistence type="predicted"/>
<keyword evidence="2" id="KW-1185">Reference proteome</keyword>
<sequence>MDVQVIGEDITPEEVTAEMGWRTARSCRPDKKRVQNSSHDDPPQSQDSRSRSKTRKNVKSQLLKAGRMPQLPKNEIKIIVRPKGALNIPKVGSPTVTAAIFQATQLSPEESQDDTICPNVQQNIVVISTPRPHNADRYVRMKSIHVNGVTHDVNAYEAAPDNTTKGVIRGIPLTDSAQEIDANIINARNPLALAAKRIGSTTTIVIAFDGPSVPHLVRYGATLIPCCLYRKQIDICYHCGRLGHRMDVCPFPNNKICRGCGARNPDQDHQCTPKCALCGGPHPTADKGCTAKYKTPYVIRKRLWEQRTAQQSVPQPEQAVPGQDLGRPQETDKLRKSDCRHHNHGRTSRDQARSQTNNNRRDLKIPPLPKNMHPEYHKERREARARNMERIYQDAEDVVYVDAAEYRNSKAMSVVAVGADGEPLVSGTVATDNPETAEEAAIALAPAQPGTRGDRMFTYREITNHYRLGRARYPPAQPELTKKQAVAWRLLQTNIRFYPGEFENTCKFCKKKADLPHILWACSQAAPTIDGRKIQDREHWEALLLSSESDPQDQVWATRLAEQAAGVQEISAVF</sequence>
<reference evidence="1 2" key="1">
    <citation type="journal article" date="2020" name="Cell">
        <title>Large-Scale Comparative Analyses of Tick Genomes Elucidate Their Genetic Diversity and Vector Capacities.</title>
        <authorList>
            <consortium name="Tick Genome and Microbiome Consortium (TIGMIC)"/>
            <person name="Jia N."/>
            <person name="Wang J."/>
            <person name="Shi W."/>
            <person name="Du L."/>
            <person name="Sun Y."/>
            <person name="Zhan W."/>
            <person name="Jiang J.F."/>
            <person name="Wang Q."/>
            <person name="Zhang B."/>
            <person name="Ji P."/>
            <person name="Bell-Sakyi L."/>
            <person name="Cui X.M."/>
            <person name="Yuan T.T."/>
            <person name="Jiang B.G."/>
            <person name="Yang W.F."/>
            <person name="Lam T.T."/>
            <person name="Chang Q.C."/>
            <person name="Ding S.J."/>
            <person name="Wang X.J."/>
            <person name="Zhu J.G."/>
            <person name="Ruan X.D."/>
            <person name="Zhao L."/>
            <person name="Wei J.T."/>
            <person name="Ye R.Z."/>
            <person name="Que T.C."/>
            <person name="Du C.H."/>
            <person name="Zhou Y.H."/>
            <person name="Cheng J.X."/>
            <person name="Dai P.F."/>
            <person name="Guo W.B."/>
            <person name="Han X.H."/>
            <person name="Huang E.J."/>
            <person name="Li L.F."/>
            <person name="Wei W."/>
            <person name="Gao Y.C."/>
            <person name="Liu J.Z."/>
            <person name="Shao H.Z."/>
            <person name="Wang X."/>
            <person name="Wang C.C."/>
            <person name="Yang T.C."/>
            <person name="Huo Q.B."/>
            <person name="Li W."/>
            <person name="Chen H.Y."/>
            <person name="Chen S.E."/>
            <person name="Zhou L.G."/>
            <person name="Ni X.B."/>
            <person name="Tian J.H."/>
            <person name="Sheng Y."/>
            <person name="Liu T."/>
            <person name="Pan Y.S."/>
            <person name="Xia L.Y."/>
            <person name="Li J."/>
            <person name="Zhao F."/>
            <person name="Cao W.C."/>
        </authorList>
    </citation>
    <scope>NUCLEOTIDE SEQUENCE [LARGE SCALE GENOMIC DNA]</scope>
    <source>
        <strain evidence="1">Iper-2018</strain>
    </source>
</reference>
<name>A0AC60QUQ5_IXOPE</name>
<protein>
    <submittedName>
        <fullName evidence="1">Uncharacterized protein</fullName>
    </submittedName>
</protein>
<dbReference type="Proteomes" id="UP000805193">
    <property type="component" value="Unassembled WGS sequence"/>
</dbReference>
<evidence type="ECO:0000313" key="1">
    <source>
        <dbReference type="EMBL" id="KAG0443372.1"/>
    </source>
</evidence>
<evidence type="ECO:0000313" key="2">
    <source>
        <dbReference type="Proteomes" id="UP000805193"/>
    </source>
</evidence>
<comment type="caution">
    <text evidence="1">The sequence shown here is derived from an EMBL/GenBank/DDBJ whole genome shotgun (WGS) entry which is preliminary data.</text>
</comment>